<comment type="subcellular location">
    <subcellularLocation>
        <location evidence="1">Nucleus</location>
    </subcellularLocation>
</comment>
<evidence type="ECO:0000256" key="1">
    <source>
        <dbReference type="ARBA" id="ARBA00004123"/>
    </source>
</evidence>
<feature type="domain" description="NLE" evidence="4">
    <location>
        <begin position="158"/>
        <end position="207"/>
    </location>
</feature>
<keyword evidence="3" id="KW-0677">Repeat</keyword>
<dbReference type="AlphaFoldDB" id="A0A5A7P2F0"/>
<evidence type="ECO:0000313" key="5">
    <source>
        <dbReference type="EMBL" id="GER27006.1"/>
    </source>
</evidence>
<dbReference type="EMBL" id="BKCP01001447">
    <property type="protein sequence ID" value="GER27006.1"/>
    <property type="molecule type" value="Genomic_DNA"/>
</dbReference>
<sequence>MFYACLSGLSTQRNGCAGTPASPLPLLGVAWSLPFVVSFARLRAYYLARSYVPLAARHSPNGSFGHSCVFWLGMRLRWSSVEAGILKFYEDIEVTTFLDEQEPTEFEGPLRFDAWSRWIGETVMEPHVYVDQTWSSWIAVNGCEDREGASPTRIDESMIPRASISIPANPTRFGLSALDNNLHLAENEDKELEPFDFLIDRERVKMSRSYNSFGRRWRADGICTRELNGHFDQVTFICKVNPKVVSGLNRIVTYAAKDRTIRLKKFVAKDKVVYAPMFVHEDKDILEGDEKLCVSDRVDRHRANRRSLYQLLANKNSCSQPRWT</sequence>
<proteinExistence type="predicted"/>
<dbReference type="InterPro" id="IPR012972">
    <property type="entry name" value="NLE"/>
</dbReference>
<dbReference type="OrthoDB" id="10251381at2759"/>
<comment type="caution">
    <text evidence="5">The sequence shown here is derived from an EMBL/GenBank/DDBJ whole genome shotgun (WGS) entry which is preliminary data.</text>
</comment>
<evidence type="ECO:0000256" key="3">
    <source>
        <dbReference type="ARBA" id="ARBA00022737"/>
    </source>
</evidence>
<evidence type="ECO:0000256" key="2">
    <source>
        <dbReference type="ARBA" id="ARBA00022574"/>
    </source>
</evidence>
<accession>A0A5A7P2F0</accession>
<dbReference type="Proteomes" id="UP000325081">
    <property type="component" value="Unassembled WGS sequence"/>
</dbReference>
<name>A0A5A7P2F0_STRAF</name>
<organism evidence="5 6">
    <name type="scientific">Striga asiatica</name>
    <name type="common">Asiatic witchweed</name>
    <name type="synonym">Buchnera asiatica</name>
    <dbReference type="NCBI Taxonomy" id="4170"/>
    <lineage>
        <taxon>Eukaryota</taxon>
        <taxon>Viridiplantae</taxon>
        <taxon>Streptophyta</taxon>
        <taxon>Embryophyta</taxon>
        <taxon>Tracheophyta</taxon>
        <taxon>Spermatophyta</taxon>
        <taxon>Magnoliopsida</taxon>
        <taxon>eudicotyledons</taxon>
        <taxon>Gunneridae</taxon>
        <taxon>Pentapetalae</taxon>
        <taxon>asterids</taxon>
        <taxon>lamiids</taxon>
        <taxon>Lamiales</taxon>
        <taxon>Orobanchaceae</taxon>
        <taxon>Buchnereae</taxon>
        <taxon>Striga</taxon>
    </lineage>
</organism>
<dbReference type="GO" id="GO:0005634">
    <property type="term" value="C:nucleus"/>
    <property type="evidence" value="ECO:0007669"/>
    <property type="project" value="UniProtKB-SubCell"/>
</dbReference>
<protein>
    <submittedName>
        <fullName evidence="5">Ribosome biogenesis protein WDR12 homolog</fullName>
    </submittedName>
</protein>
<evidence type="ECO:0000313" key="6">
    <source>
        <dbReference type="Proteomes" id="UP000325081"/>
    </source>
</evidence>
<keyword evidence="2" id="KW-0853">WD repeat</keyword>
<dbReference type="Pfam" id="PF08154">
    <property type="entry name" value="NLE"/>
    <property type="match status" value="1"/>
</dbReference>
<evidence type="ECO:0000259" key="4">
    <source>
        <dbReference type="Pfam" id="PF08154"/>
    </source>
</evidence>
<gene>
    <name evidence="5" type="ORF">STAS_02687</name>
</gene>
<keyword evidence="6" id="KW-1185">Reference proteome</keyword>
<reference evidence="6" key="1">
    <citation type="journal article" date="2019" name="Curr. Biol.">
        <title>Genome Sequence of Striga asiatica Provides Insight into the Evolution of Plant Parasitism.</title>
        <authorList>
            <person name="Yoshida S."/>
            <person name="Kim S."/>
            <person name="Wafula E.K."/>
            <person name="Tanskanen J."/>
            <person name="Kim Y.M."/>
            <person name="Honaas L."/>
            <person name="Yang Z."/>
            <person name="Spallek T."/>
            <person name="Conn C.E."/>
            <person name="Ichihashi Y."/>
            <person name="Cheong K."/>
            <person name="Cui S."/>
            <person name="Der J.P."/>
            <person name="Gundlach H."/>
            <person name="Jiao Y."/>
            <person name="Hori C."/>
            <person name="Ishida J.K."/>
            <person name="Kasahara H."/>
            <person name="Kiba T."/>
            <person name="Kim M.S."/>
            <person name="Koo N."/>
            <person name="Laohavisit A."/>
            <person name="Lee Y.H."/>
            <person name="Lumba S."/>
            <person name="McCourt P."/>
            <person name="Mortimer J.C."/>
            <person name="Mutuku J.M."/>
            <person name="Nomura T."/>
            <person name="Sasaki-Sekimoto Y."/>
            <person name="Seto Y."/>
            <person name="Wang Y."/>
            <person name="Wakatake T."/>
            <person name="Sakakibara H."/>
            <person name="Demura T."/>
            <person name="Yamaguchi S."/>
            <person name="Yoneyama K."/>
            <person name="Manabe R.I."/>
            <person name="Nelson D.C."/>
            <person name="Schulman A.H."/>
            <person name="Timko M.P."/>
            <person name="dePamphilis C.W."/>
            <person name="Choi D."/>
            <person name="Shirasu K."/>
        </authorList>
    </citation>
    <scope>NUCLEOTIDE SEQUENCE [LARGE SCALE GENOMIC DNA]</scope>
    <source>
        <strain evidence="6">cv. UVA1</strain>
    </source>
</reference>